<evidence type="ECO:0000256" key="2">
    <source>
        <dbReference type="ARBA" id="ARBA00022723"/>
    </source>
</evidence>
<dbReference type="InterPro" id="IPR001138">
    <property type="entry name" value="Zn2Cys6_DnaBD"/>
</dbReference>
<dbReference type="Pfam" id="PF04082">
    <property type="entry name" value="Fungal_trans"/>
    <property type="match status" value="1"/>
</dbReference>
<dbReference type="AlphaFoldDB" id="A0A0N8H5L9"/>
<proteinExistence type="predicted"/>
<dbReference type="PANTHER" id="PTHR46910">
    <property type="entry name" value="TRANSCRIPTION FACTOR PDR1"/>
    <property type="match status" value="1"/>
</dbReference>
<dbReference type="STRING" id="78410.A0A0N8H5L9"/>
<dbReference type="InterPro" id="IPR050987">
    <property type="entry name" value="AtrR-like"/>
</dbReference>
<dbReference type="EMBL" id="LKCW01000199">
    <property type="protein sequence ID" value="KPM36540.1"/>
    <property type="molecule type" value="Genomic_DNA"/>
</dbReference>
<dbReference type="Gene3D" id="4.10.240.10">
    <property type="entry name" value="Zn(2)-C6 fungal-type DNA-binding domain"/>
    <property type="match status" value="1"/>
</dbReference>
<evidence type="ECO:0000313" key="8">
    <source>
        <dbReference type="EMBL" id="KPM36540.1"/>
    </source>
</evidence>
<dbReference type="SMART" id="SM00906">
    <property type="entry name" value="Fungal_trans"/>
    <property type="match status" value="1"/>
</dbReference>
<feature type="domain" description="Zn(2)-C6 fungal-type" evidence="7">
    <location>
        <begin position="12"/>
        <end position="42"/>
    </location>
</feature>
<evidence type="ECO:0000259" key="7">
    <source>
        <dbReference type="PROSITE" id="PS50048"/>
    </source>
</evidence>
<keyword evidence="5" id="KW-0804">Transcription</keyword>
<gene>
    <name evidence="8" type="ORF">AK830_g10008</name>
</gene>
<dbReference type="GO" id="GO:0005634">
    <property type="term" value="C:nucleus"/>
    <property type="evidence" value="ECO:0007669"/>
    <property type="project" value="UniProtKB-SubCell"/>
</dbReference>
<name>A0A0N8H5L9_9HYPO</name>
<dbReference type="SMART" id="SM00066">
    <property type="entry name" value="GAL4"/>
    <property type="match status" value="1"/>
</dbReference>
<dbReference type="PANTHER" id="PTHR46910:SF37">
    <property type="entry name" value="ZN(II)2CYS6 TRANSCRIPTION FACTOR (EUROFUNG)"/>
    <property type="match status" value="1"/>
</dbReference>
<protein>
    <recommendedName>
        <fullName evidence="7">Zn(2)-C6 fungal-type domain-containing protein</fullName>
    </recommendedName>
</protein>
<evidence type="ECO:0000256" key="6">
    <source>
        <dbReference type="ARBA" id="ARBA00023242"/>
    </source>
</evidence>
<evidence type="ECO:0000256" key="1">
    <source>
        <dbReference type="ARBA" id="ARBA00004123"/>
    </source>
</evidence>
<dbReference type="CDD" id="cd12148">
    <property type="entry name" value="fungal_TF_MHR"/>
    <property type="match status" value="1"/>
</dbReference>
<organism evidence="8 9">
    <name type="scientific">Neonectria ditissima</name>
    <dbReference type="NCBI Taxonomy" id="78410"/>
    <lineage>
        <taxon>Eukaryota</taxon>
        <taxon>Fungi</taxon>
        <taxon>Dikarya</taxon>
        <taxon>Ascomycota</taxon>
        <taxon>Pezizomycotina</taxon>
        <taxon>Sordariomycetes</taxon>
        <taxon>Hypocreomycetidae</taxon>
        <taxon>Hypocreales</taxon>
        <taxon>Nectriaceae</taxon>
        <taxon>Neonectria</taxon>
    </lineage>
</organism>
<dbReference type="OrthoDB" id="2123952at2759"/>
<accession>A0A0N8H5L9</accession>
<keyword evidence="4" id="KW-0238">DNA-binding</keyword>
<dbReference type="GO" id="GO:0008270">
    <property type="term" value="F:zinc ion binding"/>
    <property type="evidence" value="ECO:0007669"/>
    <property type="project" value="InterPro"/>
</dbReference>
<dbReference type="Proteomes" id="UP000050424">
    <property type="component" value="Unassembled WGS sequence"/>
</dbReference>
<comment type="subcellular location">
    <subcellularLocation>
        <location evidence="1">Nucleus</location>
    </subcellularLocation>
</comment>
<evidence type="ECO:0000256" key="4">
    <source>
        <dbReference type="ARBA" id="ARBA00023125"/>
    </source>
</evidence>
<reference evidence="8 9" key="1">
    <citation type="submission" date="2015-09" db="EMBL/GenBank/DDBJ databases">
        <title>Draft genome of a European isolate of the apple canker pathogen Neonectria ditissima.</title>
        <authorList>
            <person name="Gomez-Cortecero A."/>
            <person name="Harrison R.J."/>
            <person name="Armitage A.D."/>
        </authorList>
    </citation>
    <scope>NUCLEOTIDE SEQUENCE [LARGE SCALE GENOMIC DNA]</scope>
    <source>
        <strain evidence="8 9">R09/05</strain>
    </source>
</reference>
<dbReference type="GO" id="GO:0000981">
    <property type="term" value="F:DNA-binding transcription factor activity, RNA polymerase II-specific"/>
    <property type="evidence" value="ECO:0007669"/>
    <property type="project" value="InterPro"/>
</dbReference>
<dbReference type="Pfam" id="PF00172">
    <property type="entry name" value="Zn_clus"/>
    <property type="match status" value="1"/>
</dbReference>
<dbReference type="GO" id="GO:0003677">
    <property type="term" value="F:DNA binding"/>
    <property type="evidence" value="ECO:0007669"/>
    <property type="project" value="UniProtKB-KW"/>
</dbReference>
<dbReference type="CDD" id="cd00067">
    <property type="entry name" value="GAL4"/>
    <property type="match status" value="1"/>
</dbReference>
<evidence type="ECO:0000256" key="5">
    <source>
        <dbReference type="ARBA" id="ARBA00023163"/>
    </source>
</evidence>
<keyword evidence="9" id="KW-1185">Reference proteome</keyword>
<keyword evidence="3" id="KW-0805">Transcription regulation</keyword>
<comment type="caution">
    <text evidence="8">The sequence shown here is derived from an EMBL/GenBank/DDBJ whole genome shotgun (WGS) entry which is preliminary data.</text>
</comment>
<keyword evidence="2" id="KW-0479">Metal-binding</keyword>
<dbReference type="InterPro" id="IPR007219">
    <property type="entry name" value="XnlR_reg_dom"/>
</dbReference>
<evidence type="ECO:0000313" key="9">
    <source>
        <dbReference type="Proteomes" id="UP000050424"/>
    </source>
</evidence>
<evidence type="ECO:0000256" key="3">
    <source>
        <dbReference type="ARBA" id="ARBA00023015"/>
    </source>
</evidence>
<dbReference type="SUPFAM" id="SSF57701">
    <property type="entry name" value="Zn2/Cys6 DNA-binding domain"/>
    <property type="match status" value="1"/>
</dbReference>
<dbReference type="InterPro" id="IPR036864">
    <property type="entry name" value="Zn2-C6_fun-type_DNA-bd_sf"/>
</dbReference>
<sequence>MDVAAHARRRKACDFCVSRKIKCDGLKPTCSNCTLYGVACAITAVSSGRRRAPLRSVQHEQVASPASQPDRVDALEARLGNIESHLAQLADATLLTPEVSCRPEASECNSLQPASQGPVREQLELPSLPELLPVVDSYFQNYNRLTPLFDEPTFMRMLLDWYSSPSKRTVVSWAAINVVLAISFRILDDLSMEDPRLSSCVRNVQSTMADLMTWQEDLLGIQVLLGLVVIFQGGPDPQLAIVLIGSAIRLVQRMRLPSKQALIGHSPAVALHRNRIFWIAYILDRDLALRARAPCAQLDSETDIDVPDEDPDDGIDIFYSPNGSVRFNYLRTRVQLAFIQGKVHDVLYSRRAQSLTQQQRLASIARVKGMLFDWHKKIPEEFQQAETIGHLPQMSIQFLTNMYFRHLECLFRIRSVFLFDEAWINRVVCYLSPAVIEIRDDEADSEVMRSNLPPLPNGWAECVNYCRHCLTLSHLSQQTEHSFWLTTCGSSSCLIILIVNMIEFPDHESVAADRDRIDRGREIFEQRKSPQRQEHCDMLAVADQLDRRARGQVKRIARSHAAEFSGLVDDELLAWATTSSPHTRPTPSSPPLSKLTAEFPADVKTLVKPAPDRPGDEHDRGFQRYSTTKLTNVMSMHDLNRRLQQVRVKPFPFTSQFARRLPSTKDPNLSGICVTAMDPGGLVDSRAHAHQKPAVRAMFTVINALLPFLRRFTTEVRRSADSARDLVELSVGDEFKGVRGYHIGVRAAESALVCKDTTKLDVLWAACWGWAGLADHETVLKNANAKTD</sequence>
<dbReference type="GO" id="GO:0006351">
    <property type="term" value="P:DNA-templated transcription"/>
    <property type="evidence" value="ECO:0007669"/>
    <property type="project" value="InterPro"/>
</dbReference>
<dbReference type="PROSITE" id="PS50048">
    <property type="entry name" value="ZN2_CY6_FUNGAL_2"/>
    <property type="match status" value="1"/>
</dbReference>
<keyword evidence="6" id="KW-0539">Nucleus</keyword>